<dbReference type="EMBL" id="DYDO01000004">
    <property type="protein sequence ID" value="DBA25930.1"/>
    <property type="molecule type" value="Genomic_DNA"/>
</dbReference>
<dbReference type="InterPro" id="IPR002110">
    <property type="entry name" value="Ankyrin_rpt"/>
</dbReference>
<dbReference type="Gene3D" id="1.25.40.20">
    <property type="entry name" value="Ankyrin repeat-containing domain"/>
    <property type="match status" value="3"/>
</dbReference>
<accession>A0AAV3AH79</accession>
<keyword evidence="10" id="KW-1185">Reference proteome</keyword>
<dbReference type="GO" id="GO:0008270">
    <property type="term" value="F:zinc ion binding"/>
    <property type="evidence" value="ECO:0007669"/>
    <property type="project" value="UniProtKB-KW"/>
</dbReference>
<dbReference type="Pfam" id="PF01753">
    <property type="entry name" value="zf-MYND"/>
    <property type="match status" value="1"/>
</dbReference>
<evidence type="ECO:0000256" key="4">
    <source>
        <dbReference type="ARBA" id="ARBA00022833"/>
    </source>
</evidence>
<sequence>MSDPDTLVLPNDSNPHEGLEESDANCKQQETPCRQCVQCESHQETHEDESENNNGAQDLDREEVVSPDPQPGHDNLTLPWDAKEDVETQQWSDGSSYRGNLTMNMKLGVGEFRWANGESYIGEFYKDHHHGKGVYSWPDGSRFTGSFYLSRKEGYGTMAFPDGKRYQGLYKSDVRYGPGFETYSDGCQDVGIWKGQHLFRLCIVLPGSISILSFPQFNQSQHLNKRNGNEDHDSVTKEELGKAEDPFLFSYKLLLLEDSFTLPEKIFSYSSDTDHLPITPTLHLEFDQHFYRDREQQEIVNDVPDNVQPNNGMREIYLHVNKHRHRPEHLKWEMISVMNGDRYKFGPAGPRERVAEQLIVAAGQGDCDTISTILRHDLAHVDVSDKCGMNALQAAAVNGHNNVINLLLDNGADVNKNNDEGLSALSLCLMIFYSSKPFWPNVAERNPPVIKEELGDFTSSINGREGSAGHKKEVKLEVSRHTVLETCPDIHHNQTGPGLEALDSTSGFCKDKNLRSTINLLLLRGADPDMCSIPMHPLFFAVRAADVETVQLLLECGASTDVRLLTPYGSLTPLHIAAALPAAEGTRITEILLFAASDPNASAEDEDYVYDPDRGEIPGSVIGFSMKGCLDLGLPLYNYYEKSPHVPEEGGRTPLHVACEREDNYKLAKDTISLLLSHNANLNTIWSGHSPLSLAIASGNDMAVKELLANGADPNLALSRGVGSALCAAVNTAYEKKRTLPARIALVDRLIKAGANILMPILLGEGKRTALGTATDYAYYKYFQDKKIAHTPYHALSPEERDIFNARKQLLEHLGKLTREAVKAKEQEWSKDGIVRSSDAHRDQERKVKSHEALEGHIKKFFKYCYQCGRSVGVKLTPCLRCYSIYTCSKQCKNRSWTERHKDECLQLSGNLSRKMVSARGRRSSPTKSLQMDRESSSHGFRPQTYGHSVPATSENYSFN</sequence>
<dbReference type="PANTHER" id="PTHR15897">
    <property type="entry name" value="ANKYRIN REPEAT AND MYND DOMAIN PROTEIN 1"/>
    <property type="match status" value="1"/>
</dbReference>
<feature type="region of interest" description="Disordered" evidence="7">
    <location>
        <begin position="1"/>
        <end position="97"/>
    </location>
</feature>
<protein>
    <recommendedName>
        <fullName evidence="8">MYND-type domain-containing protein</fullName>
    </recommendedName>
</protein>
<dbReference type="InterPro" id="IPR002893">
    <property type="entry name" value="Znf_MYND"/>
</dbReference>
<dbReference type="EMBL" id="DYDO01000004">
    <property type="protein sequence ID" value="DBA25929.1"/>
    <property type="molecule type" value="Genomic_DNA"/>
</dbReference>
<evidence type="ECO:0000256" key="1">
    <source>
        <dbReference type="ARBA" id="ARBA00022723"/>
    </source>
</evidence>
<dbReference type="InterPro" id="IPR003409">
    <property type="entry name" value="MORN"/>
</dbReference>
<feature type="compositionally biased region" description="Polar residues" evidence="7">
    <location>
        <begin position="88"/>
        <end position="97"/>
    </location>
</feature>
<keyword evidence="3 6" id="KW-0863">Zinc-finger</keyword>
<dbReference type="SUPFAM" id="SSF144232">
    <property type="entry name" value="HIT/MYND zinc finger-like"/>
    <property type="match status" value="1"/>
</dbReference>
<keyword evidence="4" id="KW-0862">Zinc</keyword>
<gene>
    <name evidence="9" type="ORF">GDO54_010256</name>
</gene>
<dbReference type="InterPro" id="IPR036770">
    <property type="entry name" value="Ankyrin_rpt-contain_sf"/>
</dbReference>
<comment type="caution">
    <text evidence="9">The sequence shown here is derived from an EMBL/GenBank/DDBJ whole genome shotgun (WGS) entry which is preliminary data.</text>
</comment>
<dbReference type="SUPFAM" id="SSF82185">
    <property type="entry name" value="Histone H3 K4-specific methyltransferase SET7/9 N-terminal domain"/>
    <property type="match status" value="1"/>
</dbReference>
<proteinExistence type="predicted"/>
<dbReference type="PROSITE" id="PS01360">
    <property type="entry name" value="ZF_MYND_1"/>
    <property type="match status" value="1"/>
</dbReference>
<dbReference type="SUPFAM" id="SSF48403">
    <property type="entry name" value="Ankyrin repeat"/>
    <property type="match status" value="2"/>
</dbReference>
<evidence type="ECO:0000256" key="2">
    <source>
        <dbReference type="ARBA" id="ARBA00022737"/>
    </source>
</evidence>
<feature type="region of interest" description="Disordered" evidence="7">
    <location>
        <begin position="916"/>
        <end position="960"/>
    </location>
</feature>
<dbReference type="PROSITE" id="PS50297">
    <property type="entry name" value="ANK_REP_REGION"/>
    <property type="match status" value="3"/>
</dbReference>
<feature type="domain" description="MYND-type" evidence="8">
    <location>
        <begin position="865"/>
        <end position="905"/>
    </location>
</feature>
<keyword evidence="1" id="KW-0479">Metal-binding</keyword>
<evidence type="ECO:0000313" key="9">
    <source>
        <dbReference type="EMBL" id="DBA25929.1"/>
    </source>
</evidence>
<evidence type="ECO:0000256" key="3">
    <source>
        <dbReference type="ARBA" id="ARBA00022771"/>
    </source>
</evidence>
<dbReference type="Gene3D" id="2.20.110.10">
    <property type="entry name" value="Histone H3 K4-specific methyltransferase SET7/9 N-terminal domain"/>
    <property type="match status" value="1"/>
</dbReference>
<evidence type="ECO:0000256" key="6">
    <source>
        <dbReference type="PROSITE-ProRule" id="PRU00134"/>
    </source>
</evidence>
<evidence type="ECO:0000256" key="7">
    <source>
        <dbReference type="SAM" id="MobiDB-lite"/>
    </source>
</evidence>
<dbReference type="PROSITE" id="PS50088">
    <property type="entry name" value="ANK_REPEAT"/>
    <property type="match status" value="3"/>
</dbReference>
<dbReference type="PROSITE" id="PS50865">
    <property type="entry name" value="ZF_MYND_2"/>
    <property type="match status" value="1"/>
</dbReference>
<evidence type="ECO:0000313" key="10">
    <source>
        <dbReference type="Proteomes" id="UP001181693"/>
    </source>
</evidence>
<feature type="repeat" description="ANK" evidence="5">
    <location>
        <begin position="650"/>
        <end position="687"/>
    </location>
</feature>
<dbReference type="Pfam" id="PF02493">
    <property type="entry name" value="MORN"/>
    <property type="match status" value="4"/>
</dbReference>
<dbReference type="PANTHER" id="PTHR15897:SF2">
    <property type="entry name" value="ANKYRIN REPEAT AND MYND DOMAIN-CONTAINING PROTEIN 1"/>
    <property type="match status" value="1"/>
</dbReference>
<dbReference type="Pfam" id="PF12796">
    <property type="entry name" value="Ank_2"/>
    <property type="match status" value="2"/>
</dbReference>
<name>A0AAV3AH79_PYXAD</name>
<reference evidence="9" key="1">
    <citation type="thesis" date="2020" institute="ProQuest LLC" country="789 East Eisenhower Parkway, Ann Arbor, MI, USA">
        <title>Comparative Genomics and Chromosome Evolution.</title>
        <authorList>
            <person name="Mudd A.B."/>
        </authorList>
    </citation>
    <scope>NUCLEOTIDE SEQUENCE</scope>
    <source>
        <strain evidence="9">1538</strain>
        <tissue evidence="9">Blood</tissue>
    </source>
</reference>
<keyword evidence="2" id="KW-0677">Repeat</keyword>
<organism evidence="9 10">
    <name type="scientific">Pyxicephalus adspersus</name>
    <name type="common">African bullfrog</name>
    <dbReference type="NCBI Taxonomy" id="30357"/>
    <lineage>
        <taxon>Eukaryota</taxon>
        <taxon>Metazoa</taxon>
        <taxon>Chordata</taxon>
        <taxon>Craniata</taxon>
        <taxon>Vertebrata</taxon>
        <taxon>Euteleostomi</taxon>
        <taxon>Amphibia</taxon>
        <taxon>Batrachia</taxon>
        <taxon>Anura</taxon>
        <taxon>Neobatrachia</taxon>
        <taxon>Ranoidea</taxon>
        <taxon>Pyxicephalidae</taxon>
        <taxon>Pyxicephalinae</taxon>
        <taxon>Pyxicephalus</taxon>
    </lineage>
</organism>
<feature type="repeat" description="ANK" evidence="5">
    <location>
        <begin position="687"/>
        <end position="719"/>
    </location>
</feature>
<evidence type="ECO:0000259" key="8">
    <source>
        <dbReference type="PROSITE" id="PS50865"/>
    </source>
</evidence>
<dbReference type="Proteomes" id="UP001181693">
    <property type="component" value="Unassembled WGS sequence"/>
</dbReference>
<evidence type="ECO:0000256" key="5">
    <source>
        <dbReference type="PROSITE-ProRule" id="PRU00023"/>
    </source>
</evidence>
<keyword evidence="5" id="KW-0040">ANK repeat</keyword>
<dbReference type="InterPro" id="IPR053064">
    <property type="entry name" value="Ankyrin-MYND_domain-protein"/>
</dbReference>
<feature type="compositionally biased region" description="Polar residues" evidence="7">
    <location>
        <begin position="951"/>
        <end position="960"/>
    </location>
</feature>
<feature type="repeat" description="ANK" evidence="5">
    <location>
        <begin position="387"/>
        <end position="419"/>
    </location>
</feature>
<dbReference type="SMART" id="SM00248">
    <property type="entry name" value="ANK"/>
    <property type="match status" value="5"/>
</dbReference>
<dbReference type="AlphaFoldDB" id="A0AAV3AH79"/>
<dbReference type="SMART" id="SM00698">
    <property type="entry name" value="MORN"/>
    <property type="match status" value="4"/>
</dbReference>